<feature type="region of interest" description="Disordered" evidence="1">
    <location>
        <begin position="1"/>
        <end position="26"/>
    </location>
</feature>
<dbReference type="InterPro" id="IPR001810">
    <property type="entry name" value="F-box_dom"/>
</dbReference>
<evidence type="ECO:0000259" key="2">
    <source>
        <dbReference type="PROSITE" id="PS50181"/>
    </source>
</evidence>
<dbReference type="PANTHER" id="PTHR32278:SF119">
    <property type="entry name" value="F-BOX PROTEIN PP2-B10-RELATED"/>
    <property type="match status" value="1"/>
</dbReference>
<sequence>MIQLQQASMEKKQSVESSGGGGGDRVSEWSPFDYLPEECISNIISFTSPRDACVAASISKTFESAVKSDIVWEKFIPPDYESLVPRSREFSSKKELYFALCNDPLLIDDGKKSIWLEKASGKRCIMLSAMNLSMVWGEDRHYWQWIPIPESRFEKVPVLIGDVRLEIRGRTNTRVLSPRTRYSVYIVFMESDQCYGFADVAVEAEVGMVGHEPSRRFICFDKAMNGQFITRDGGRRDVVKPKEREDRWMEIELGEFFNEGGLMNSDEIEMSALENKRITWRGGLIIQGIEIRPAKRFKKRKSLLKSEFSSESTETMIRLRTLIEKNRSESKRKIDSSSFDSLPEGCISNIISFTSPEDACVAATVSKIFESAVKSDIVWEKFLPADYESLIPPSRVFSSKKELYFSLCDDPLLIDDGKLSICLEKASGKRCVMYSATAMMNFSSMGDIFQRFEWIPIPEARFETVAQLREACKFKFNCRMNTRVLSPRTRYSVYIVFKKADTCCGFKAVSLEAVVGVVGQDSFRRFICFDTHAKGQFRKGKVVVKPEAREDGWMEVELGEFFNEGGWNSDEIEMTILERKCPQQKRGLVILGIEIRPTKILEEFSGRRL</sequence>
<evidence type="ECO:0000313" key="3">
    <source>
        <dbReference type="EMBL" id="CAE6063762.1"/>
    </source>
</evidence>
<feature type="domain" description="F-box" evidence="2">
    <location>
        <begin position="29"/>
        <end position="75"/>
    </location>
</feature>
<dbReference type="Pfam" id="PF00646">
    <property type="entry name" value="F-box"/>
    <property type="match status" value="2"/>
</dbReference>
<dbReference type="FunFam" id="1.20.1280.50:FF:000112">
    <property type="entry name" value="F-box protein PP2-B1"/>
    <property type="match status" value="2"/>
</dbReference>
<feature type="domain" description="F-box" evidence="2">
    <location>
        <begin position="336"/>
        <end position="382"/>
    </location>
</feature>
<dbReference type="Pfam" id="PF14299">
    <property type="entry name" value="PP2"/>
    <property type="match status" value="2"/>
</dbReference>
<accession>A0A8S2A8J1</accession>
<dbReference type="PROSITE" id="PS50181">
    <property type="entry name" value="FBOX"/>
    <property type="match status" value="2"/>
</dbReference>
<dbReference type="Gene3D" id="1.20.1280.50">
    <property type="match status" value="2"/>
</dbReference>
<protein>
    <recommendedName>
        <fullName evidence="2">F-box domain-containing protein</fullName>
    </recommendedName>
</protein>
<dbReference type="PANTHER" id="PTHR32278">
    <property type="entry name" value="F-BOX DOMAIN-CONTAINING PROTEIN"/>
    <property type="match status" value="1"/>
</dbReference>
<dbReference type="SMART" id="SM00256">
    <property type="entry name" value="FBOX"/>
    <property type="match status" value="2"/>
</dbReference>
<dbReference type="SUPFAM" id="SSF81383">
    <property type="entry name" value="F-box domain"/>
    <property type="match status" value="2"/>
</dbReference>
<name>A0A8S2A8J1_ARAAE</name>
<organism evidence="3 4">
    <name type="scientific">Arabidopsis arenosa</name>
    <name type="common">Sand rock-cress</name>
    <name type="synonym">Cardaminopsis arenosa</name>
    <dbReference type="NCBI Taxonomy" id="38785"/>
    <lineage>
        <taxon>Eukaryota</taxon>
        <taxon>Viridiplantae</taxon>
        <taxon>Streptophyta</taxon>
        <taxon>Embryophyta</taxon>
        <taxon>Tracheophyta</taxon>
        <taxon>Spermatophyta</taxon>
        <taxon>Magnoliopsida</taxon>
        <taxon>eudicotyledons</taxon>
        <taxon>Gunneridae</taxon>
        <taxon>Pentapetalae</taxon>
        <taxon>rosids</taxon>
        <taxon>malvids</taxon>
        <taxon>Brassicales</taxon>
        <taxon>Brassicaceae</taxon>
        <taxon>Camelineae</taxon>
        <taxon>Arabidopsis</taxon>
    </lineage>
</organism>
<evidence type="ECO:0000313" key="4">
    <source>
        <dbReference type="Proteomes" id="UP000682877"/>
    </source>
</evidence>
<evidence type="ECO:0000256" key="1">
    <source>
        <dbReference type="SAM" id="MobiDB-lite"/>
    </source>
</evidence>
<dbReference type="AlphaFoldDB" id="A0A8S2A8J1"/>
<dbReference type="InterPro" id="IPR025886">
    <property type="entry name" value="PP2-like"/>
</dbReference>
<dbReference type="InterPro" id="IPR036047">
    <property type="entry name" value="F-box-like_dom_sf"/>
</dbReference>
<dbReference type="EMBL" id="LR999455">
    <property type="protein sequence ID" value="CAE6063762.1"/>
    <property type="molecule type" value="Genomic_DNA"/>
</dbReference>
<dbReference type="Proteomes" id="UP000682877">
    <property type="component" value="Chromosome 5"/>
</dbReference>
<proteinExistence type="predicted"/>
<reference evidence="3" key="1">
    <citation type="submission" date="2021-01" db="EMBL/GenBank/DDBJ databases">
        <authorList>
            <person name="Bezrukov I."/>
        </authorList>
    </citation>
    <scope>NUCLEOTIDE SEQUENCE</scope>
</reference>
<dbReference type="CDD" id="cd22162">
    <property type="entry name" value="F-box_AtSKIP3-like"/>
    <property type="match status" value="2"/>
</dbReference>
<keyword evidence="4" id="KW-1185">Reference proteome</keyword>
<gene>
    <name evidence="3" type="ORF">AARE701A_LOCUS11846</name>
</gene>